<dbReference type="GeneID" id="63685960"/>
<evidence type="ECO:0000313" key="6">
    <source>
        <dbReference type="Proteomes" id="UP000030653"/>
    </source>
</evidence>
<protein>
    <recommendedName>
        <fullName evidence="4">RRM domain-containing protein</fullName>
    </recommendedName>
</protein>
<feature type="compositionally biased region" description="Basic residues" evidence="3">
    <location>
        <begin position="239"/>
        <end position="251"/>
    </location>
</feature>
<dbReference type="PANTHER" id="PTHR19965:SF82">
    <property type="entry name" value="THO COMPLEX SUBUNIT 4"/>
    <property type="match status" value="1"/>
</dbReference>
<reference evidence="5 6" key="1">
    <citation type="journal article" date="2012" name="Science">
        <title>The Paleozoic origin of enzymatic lignin decomposition reconstructed from 31 fungal genomes.</title>
        <authorList>
            <person name="Floudas D."/>
            <person name="Binder M."/>
            <person name="Riley R."/>
            <person name="Barry K."/>
            <person name="Blanchette R.A."/>
            <person name="Henrissat B."/>
            <person name="Martinez A.T."/>
            <person name="Otillar R."/>
            <person name="Spatafora J.W."/>
            <person name="Yadav J.S."/>
            <person name="Aerts A."/>
            <person name="Benoit I."/>
            <person name="Boyd A."/>
            <person name="Carlson A."/>
            <person name="Copeland A."/>
            <person name="Coutinho P.M."/>
            <person name="de Vries R.P."/>
            <person name="Ferreira P."/>
            <person name="Findley K."/>
            <person name="Foster B."/>
            <person name="Gaskell J."/>
            <person name="Glotzer D."/>
            <person name="Gorecki P."/>
            <person name="Heitman J."/>
            <person name="Hesse C."/>
            <person name="Hori C."/>
            <person name="Igarashi K."/>
            <person name="Jurgens J.A."/>
            <person name="Kallen N."/>
            <person name="Kersten P."/>
            <person name="Kohler A."/>
            <person name="Kuees U."/>
            <person name="Kumar T.K.A."/>
            <person name="Kuo A."/>
            <person name="LaButti K."/>
            <person name="Larrondo L.F."/>
            <person name="Lindquist E."/>
            <person name="Ling A."/>
            <person name="Lombard V."/>
            <person name="Lucas S."/>
            <person name="Lundell T."/>
            <person name="Martin R."/>
            <person name="McLaughlin D.J."/>
            <person name="Morgenstern I."/>
            <person name="Morin E."/>
            <person name="Murat C."/>
            <person name="Nagy L.G."/>
            <person name="Nolan M."/>
            <person name="Ohm R.A."/>
            <person name="Patyshakuliyeva A."/>
            <person name="Rokas A."/>
            <person name="Ruiz-Duenas F.J."/>
            <person name="Sabat G."/>
            <person name="Salamov A."/>
            <person name="Samejima M."/>
            <person name="Schmutz J."/>
            <person name="Slot J.C."/>
            <person name="St John F."/>
            <person name="Stenlid J."/>
            <person name="Sun H."/>
            <person name="Sun S."/>
            <person name="Syed K."/>
            <person name="Tsang A."/>
            <person name="Wiebenga A."/>
            <person name="Young D."/>
            <person name="Pisabarro A."/>
            <person name="Eastwood D.C."/>
            <person name="Martin F."/>
            <person name="Cullen D."/>
            <person name="Grigoriev I.V."/>
            <person name="Hibbett D.S."/>
        </authorList>
    </citation>
    <scope>NUCLEOTIDE SEQUENCE [LARGE SCALE GENOMIC DNA]</scope>
    <source>
        <strain evidence="5 6">DJM-731 SS1</strain>
    </source>
</reference>
<dbReference type="SUPFAM" id="SSF54928">
    <property type="entry name" value="RNA-binding domain, RBD"/>
    <property type="match status" value="1"/>
</dbReference>
<dbReference type="STRING" id="1858805.M5FZ18"/>
<sequence>MAEVELSALDISLEDRIAASKSSRGGGGGGAKRSDRRERRKARSSTGPYEREQRLPYSKGNSDEQWGHDLYGDKKNRQFASSGQEERGRGKVDFSGVKDLLGGGGLSVRGASGEKGRVVRIENLMEGTSAADVEAIFKEAGPVSSSKLTRTKPTVSVELVYRNPQDAEDAVRRYDGQMADGLTLRVSIVTDSNAGKREGAGGRDLLSRVGTKRDLLEDDTFVSKMRSDTMDQPGENRGSRGRRGRGRGGRS</sequence>
<dbReference type="Gene3D" id="3.30.70.330">
    <property type="match status" value="1"/>
</dbReference>
<dbReference type="RefSeq" id="XP_040623620.1">
    <property type="nucleotide sequence ID" value="XM_040770898.1"/>
</dbReference>
<gene>
    <name evidence="5" type="ORF">DACRYDRAFT_119934</name>
</gene>
<evidence type="ECO:0000313" key="5">
    <source>
        <dbReference type="EMBL" id="EJT96722.1"/>
    </source>
</evidence>
<dbReference type="AlphaFoldDB" id="M5FZ18"/>
<organism evidence="5 6">
    <name type="scientific">Dacryopinax primogenitus (strain DJM 731)</name>
    <name type="common">Brown rot fungus</name>
    <dbReference type="NCBI Taxonomy" id="1858805"/>
    <lineage>
        <taxon>Eukaryota</taxon>
        <taxon>Fungi</taxon>
        <taxon>Dikarya</taxon>
        <taxon>Basidiomycota</taxon>
        <taxon>Agaricomycotina</taxon>
        <taxon>Dacrymycetes</taxon>
        <taxon>Dacrymycetales</taxon>
        <taxon>Dacrymycetaceae</taxon>
        <taxon>Dacryopinax</taxon>
    </lineage>
</organism>
<feature type="region of interest" description="Disordered" evidence="3">
    <location>
        <begin position="216"/>
        <end position="251"/>
    </location>
</feature>
<proteinExistence type="predicted"/>
<keyword evidence="6" id="KW-1185">Reference proteome</keyword>
<dbReference type="GO" id="GO:0003729">
    <property type="term" value="F:mRNA binding"/>
    <property type="evidence" value="ECO:0007669"/>
    <property type="project" value="TreeGrafter"/>
</dbReference>
<dbReference type="HOGENOM" id="CLU_1107093_0_0_1"/>
<dbReference type="OrthoDB" id="6159137at2759"/>
<keyword evidence="1 2" id="KW-0694">RNA-binding</keyword>
<evidence type="ECO:0000256" key="3">
    <source>
        <dbReference type="SAM" id="MobiDB-lite"/>
    </source>
</evidence>
<dbReference type="InterPro" id="IPR000504">
    <property type="entry name" value="RRM_dom"/>
</dbReference>
<dbReference type="GO" id="GO:0005634">
    <property type="term" value="C:nucleus"/>
    <property type="evidence" value="ECO:0007669"/>
    <property type="project" value="TreeGrafter"/>
</dbReference>
<dbReference type="PROSITE" id="PS50102">
    <property type="entry name" value="RRM"/>
    <property type="match status" value="1"/>
</dbReference>
<evidence type="ECO:0000256" key="1">
    <source>
        <dbReference type="ARBA" id="ARBA00022884"/>
    </source>
</evidence>
<name>M5FZ18_DACPD</name>
<dbReference type="InterPro" id="IPR035979">
    <property type="entry name" value="RBD_domain_sf"/>
</dbReference>
<evidence type="ECO:0000256" key="2">
    <source>
        <dbReference type="PROSITE-ProRule" id="PRU00176"/>
    </source>
</evidence>
<dbReference type="Proteomes" id="UP000030653">
    <property type="component" value="Unassembled WGS sequence"/>
</dbReference>
<dbReference type="InterPro" id="IPR051229">
    <property type="entry name" value="ALYREF_mRNA_export"/>
</dbReference>
<dbReference type="EMBL" id="JH795881">
    <property type="protein sequence ID" value="EJT96722.1"/>
    <property type="molecule type" value="Genomic_DNA"/>
</dbReference>
<dbReference type="PANTHER" id="PTHR19965">
    <property type="entry name" value="RNA AND EXPORT FACTOR BINDING PROTEIN"/>
    <property type="match status" value="1"/>
</dbReference>
<evidence type="ECO:0000259" key="4">
    <source>
        <dbReference type="PROSITE" id="PS50102"/>
    </source>
</evidence>
<dbReference type="Pfam" id="PF00076">
    <property type="entry name" value="RRM_1"/>
    <property type="match status" value="1"/>
</dbReference>
<dbReference type="SMART" id="SM00360">
    <property type="entry name" value="RRM"/>
    <property type="match status" value="1"/>
</dbReference>
<accession>M5FZ18</accession>
<dbReference type="InterPro" id="IPR012677">
    <property type="entry name" value="Nucleotide-bd_a/b_plait_sf"/>
</dbReference>
<feature type="domain" description="RRM" evidence="4">
    <location>
        <begin position="117"/>
        <end position="191"/>
    </location>
</feature>
<feature type="compositionally biased region" description="Basic and acidic residues" evidence="3">
    <location>
        <begin position="61"/>
        <end position="76"/>
    </location>
</feature>
<feature type="region of interest" description="Disordered" evidence="3">
    <location>
        <begin position="15"/>
        <end position="95"/>
    </location>
</feature>